<dbReference type="Proteomes" id="UP000233782">
    <property type="component" value="Unassembled WGS sequence"/>
</dbReference>
<evidence type="ECO:0000256" key="1">
    <source>
        <dbReference type="SAM" id="Phobius"/>
    </source>
</evidence>
<protein>
    <submittedName>
        <fullName evidence="2">Uncharacterized protein</fullName>
    </submittedName>
</protein>
<dbReference type="EMBL" id="PJMU01000002">
    <property type="protein sequence ID" value="PKV66931.1"/>
    <property type="molecule type" value="Genomic_DNA"/>
</dbReference>
<reference evidence="2 3" key="1">
    <citation type="submission" date="2017-12" db="EMBL/GenBank/DDBJ databases">
        <title>Genomic Encyclopedia of Type Strains, Phase III (KMG-III): the genomes of soil and plant-associated and newly described type strains.</title>
        <authorList>
            <person name="Whitman W."/>
        </authorList>
    </citation>
    <scope>NUCLEOTIDE SEQUENCE [LARGE SCALE GENOMIC DNA]</scope>
    <source>
        <strain evidence="2 3">LP43</strain>
    </source>
</reference>
<evidence type="ECO:0000313" key="3">
    <source>
        <dbReference type="Proteomes" id="UP000233782"/>
    </source>
</evidence>
<organism evidence="2 3">
    <name type="scientific">Pontibacter ramchanderi</name>
    <dbReference type="NCBI Taxonomy" id="1179743"/>
    <lineage>
        <taxon>Bacteria</taxon>
        <taxon>Pseudomonadati</taxon>
        <taxon>Bacteroidota</taxon>
        <taxon>Cytophagia</taxon>
        <taxon>Cytophagales</taxon>
        <taxon>Hymenobacteraceae</taxon>
        <taxon>Pontibacter</taxon>
    </lineage>
</organism>
<keyword evidence="1" id="KW-0812">Transmembrane</keyword>
<evidence type="ECO:0000313" key="2">
    <source>
        <dbReference type="EMBL" id="PKV66931.1"/>
    </source>
</evidence>
<gene>
    <name evidence="2" type="ORF">BD749_2068</name>
</gene>
<comment type="caution">
    <text evidence="2">The sequence shown here is derived from an EMBL/GenBank/DDBJ whole genome shotgun (WGS) entry which is preliminary data.</text>
</comment>
<keyword evidence="1" id="KW-0472">Membrane</keyword>
<keyword evidence="1" id="KW-1133">Transmembrane helix</keyword>
<sequence>MLSIKSNLYLIYNKYYFMYLMLVDVVIRYIFDLNNIGLSRIGNKVADLN</sequence>
<name>A0A2N3UC61_9BACT</name>
<feature type="transmembrane region" description="Helical" evidence="1">
    <location>
        <begin position="15"/>
        <end position="31"/>
    </location>
</feature>
<accession>A0A2N3UC61</accession>
<keyword evidence="3" id="KW-1185">Reference proteome</keyword>
<proteinExistence type="predicted"/>
<dbReference type="AlphaFoldDB" id="A0A2N3UC61"/>